<reference evidence="1 2" key="1">
    <citation type="submission" date="2019-03" db="EMBL/GenBank/DDBJ databases">
        <title>Genomic Encyclopedia of Type Strains, Phase IV (KMG-IV): sequencing the most valuable type-strain genomes for metagenomic binning, comparative biology and taxonomic classification.</title>
        <authorList>
            <person name="Goeker M."/>
        </authorList>
    </citation>
    <scope>NUCLEOTIDE SEQUENCE [LARGE SCALE GENOMIC DNA]</scope>
    <source>
        <strain evidence="1 2">LX-B</strain>
    </source>
</reference>
<accession>A0A4R1RD64</accession>
<keyword evidence="2" id="KW-1185">Reference proteome</keyword>
<evidence type="ECO:0000313" key="2">
    <source>
        <dbReference type="Proteomes" id="UP000295008"/>
    </source>
</evidence>
<comment type="caution">
    <text evidence="1">The sequence shown here is derived from an EMBL/GenBank/DDBJ whole genome shotgun (WGS) entry which is preliminary data.</text>
</comment>
<evidence type="ECO:0000313" key="1">
    <source>
        <dbReference type="EMBL" id="TCL63756.1"/>
    </source>
</evidence>
<proteinExistence type="predicted"/>
<dbReference type="Proteomes" id="UP000295008">
    <property type="component" value="Unassembled WGS sequence"/>
</dbReference>
<gene>
    <name evidence="1" type="ORF">EDC14_102041</name>
</gene>
<dbReference type="EMBL" id="SLUN01000020">
    <property type="protein sequence ID" value="TCL63756.1"/>
    <property type="molecule type" value="Genomic_DNA"/>
</dbReference>
<name>A0A4R1RD64_HYDET</name>
<dbReference type="RefSeq" id="WP_132015279.1">
    <property type="nucleotide sequence ID" value="NZ_SLUN01000020.1"/>
</dbReference>
<protein>
    <submittedName>
        <fullName evidence="1">Uncharacterized protein</fullName>
    </submittedName>
</protein>
<dbReference type="AlphaFoldDB" id="A0A4R1RD64"/>
<organism evidence="1 2">
    <name type="scientific">Hydrogenispora ethanolica</name>
    <dbReference type="NCBI Taxonomy" id="1082276"/>
    <lineage>
        <taxon>Bacteria</taxon>
        <taxon>Bacillati</taxon>
        <taxon>Bacillota</taxon>
        <taxon>Hydrogenispora</taxon>
    </lineage>
</organism>
<sequence>MLAIENIIQYLKETVFSGDKHSATVSPPANPEVQRALENYQAAVNRYNFSDLSDPNMENLCFLERQLAYAALQVALAKARLLAGSDPALDYSCFAELSRRMVG</sequence>